<dbReference type="Proteomes" id="UP001583193">
    <property type="component" value="Unassembled WGS sequence"/>
</dbReference>
<protein>
    <submittedName>
        <fullName evidence="2">Uncharacterized protein</fullName>
    </submittedName>
</protein>
<reference evidence="2 3" key="1">
    <citation type="journal article" date="2024" name="IMA Fungus">
        <title>IMA Genome - F19 : A genome assembly and annotation guide to empower mycologists, including annotated draft genome sequences of Ceratocystis pirilliformis, Diaporthe australafricana, Fusarium ophioides, Paecilomyces lecythidis, and Sporothrix stenoceras.</title>
        <authorList>
            <person name="Aylward J."/>
            <person name="Wilson A.M."/>
            <person name="Visagie C.M."/>
            <person name="Spraker J."/>
            <person name="Barnes I."/>
            <person name="Buitendag C."/>
            <person name="Ceriani C."/>
            <person name="Del Mar Angel L."/>
            <person name="du Plessis D."/>
            <person name="Fuchs T."/>
            <person name="Gasser K."/>
            <person name="Kramer D."/>
            <person name="Li W."/>
            <person name="Munsamy K."/>
            <person name="Piso A."/>
            <person name="Price J.L."/>
            <person name="Sonnekus B."/>
            <person name="Thomas C."/>
            <person name="van der Nest A."/>
            <person name="van Dijk A."/>
            <person name="van Heerden A."/>
            <person name="van Vuuren N."/>
            <person name="Yilmaz N."/>
            <person name="Duong T.A."/>
            <person name="van der Merwe N.A."/>
            <person name="Wingfield M.J."/>
            <person name="Wingfield B.D."/>
        </authorList>
    </citation>
    <scope>NUCLEOTIDE SEQUENCE [LARGE SCALE GENOMIC DNA]</scope>
    <source>
        <strain evidence="2 3">CMW 18167</strain>
    </source>
</reference>
<feature type="region of interest" description="Disordered" evidence="1">
    <location>
        <begin position="366"/>
        <end position="447"/>
    </location>
</feature>
<keyword evidence="3" id="KW-1185">Reference proteome</keyword>
<proteinExistence type="predicted"/>
<comment type="caution">
    <text evidence="2">The sequence shown here is derived from an EMBL/GenBank/DDBJ whole genome shotgun (WGS) entry which is preliminary data.</text>
</comment>
<evidence type="ECO:0000313" key="3">
    <source>
        <dbReference type="Proteomes" id="UP001583193"/>
    </source>
</evidence>
<evidence type="ECO:0000313" key="2">
    <source>
        <dbReference type="EMBL" id="KAL1880866.1"/>
    </source>
</evidence>
<feature type="region of interest" description="Disordered" evidence="1">
    <location>
        <begin position="14"/>
        <end position="43"/>
    </location>
</feature>
<feature type="compositionally biased region" description="Basic and acidic residues" evidence="1">
    <location>
        <begin position="14"/>
        <end position="26"/>
    </location>
</feature>
<feature type="region of interest" description="Disordered" evidence="1">
    <location>
        <begin position="460"/>
        <end position="480"/>
    </location>
</feature>
<organism evidence="2 3">
    <name type="scientific">Paecilomyces lecythidis</name>
    <dbReference type="NCBI Taxonomy" id="3004212"/>
    <lineage>
        <taxon>Eukaryota</taxon>
        <taxon>Fungi</taxon>
        <taxon>Dikarya</taxon>
        <taxon>Ascomycota</taxon>
        <taxon>Pezizomycotina</taxon>
        <taxon>Eurotiomycetes</taxon>
        <taxon>Eurotiomycetidae</taxon>
        <taxon>Eurotiales</taxon>
        <taxon>Thermoascaceae</taxon>
        <taxon>Paecilomyces</taxon>
    </lineage>
</organism>
<sequence length="495" mass="56389">MAESDEPLIDLLEGFDHDMETDSPPERRRRPNNGHTSPVAAQKTNGLEADARRCFCLTAVVDVAPLNPDWGTGMEANRALNEEHVQKLRETFVKEGVFLGVFNKVHRWFQLTIGPLAMRILPKDMDKLIQSSLFRDVEMRALFFSDRSGQDSTYRNPEFLAALTDREYQDFFNMLLDDPVRSLPFPKWQDVMVNVGIWEWDNVLAKYLIANCRVEYTKPLADQPQDEHHSTCALVDEVLEYSRSNYKILSSDELWLLLSSLLPDSENLERAAEYKARFKQLYWNTLLKIAWEYTGGAFPEIGVMAEFRNRRVISQRSEVEANLHRCAEYINAHLAGVQARALDPNENYGIFRPSMVGIQSLPDQPIKHECDIPGSPYRPRCRQSSIHRPQSRDNPSDVSSTPSSRHAQGAHPGQGEQITPSRRRKKRPVIPDTDDDNSEEDNGGFQALHGYGRRKICRRRNVSEEDSKASRGHTLADPCGSSKLDAVVIVIPRSD</sequence>
<dbReference type="EMBL" id="JAVDPF010000008">
    <property type="protein sequence ID" value="KAL1880866.1"/>
    <property type="molecule type" value="Genomic_DNA"/>
</dbReference>
<gene>
    <name evidence="2" type="ORF">Plec18167_003401</name>
</gene>
<evidence type="ECO:0000256" key="1">
    <source>
        <dbReference type="SAM" id="MobiDB-lite"/>
    </source>
</evidence>
<name>A0ABR3XXX1_9EURO</name>
<feature type="compositionally biased region" description="Acidic residues" evidence="1">
    <location>
        <begin position="432"/>
        <end position="442"/>
    </location>
</feature>
<feature type="compositionally biased region" description="Polar residues" evidence="1">
    <location>
        <begin position="396"/>
        <end position="406"/>
    </location>
</feature>
<accession>A0ABR3XXX1</accession>